<name>A0A2S8FLT8_9BACT</name>
<feature type="compositionally biased region" description="Low complexity" evidence="1">
    <location>
        <begin position="138"/>
        <end position="153"/>
    </location>
</feature>
<protein>
    <submittedName>
        <fullName evidence="2">Uncharacterized protein</fullName>
    </submittedName>
</protein>
<sequence>MDMVFEHIEKLKREYTDKYVAIANMVPELKRFEGRTGIVRTVNMSGRALVEFLGSNDISWYDIDVDFLKIVQPPEQTRDQASAKQEAPGKPTTAEAGSSKKPATSTADILAMARGKAKAKPAEEKPANKKPSTADILAAARGKGAPGKGSASPEQTPEGKGKDTQSLSTAETLALLRGKSKPPANASPETEPPAEQDKPPQKPSTADILAMARGKKPPSNQADQKESSPKKPSTADILAMARGQKKKPEANQSDDPQSEKPSQE</sequence>
<organism evidence="2 3">
    <name type="scientific">Blastopirellula marina</name>
    <dbReference type="NCBI Taxonomy" id="124"/>
    <lineage>
        <taxon>Bacteria</taxon>
        <taxon>Pseudomonadati</taxon>
        <taxon>Planctomycetota</taxon>
        <taxon>Planctomycetia</taxon>
        <taxon>Pirellulales</taxon>
        <taxon>Pirellulaceae</taxon>
        <taxon>Blastopirellula</taxon>
    </lineage>
</organism>
<accession>A0A2S8FLT8</accession>
<evidence type="ECO:0000256" key="1">
    <source>
        <dbReference type="SAM" id="MobiDB-lite"/>
    </source>
</evidence>
<dbReference type="AlphaFoldDB" id="A0A2S8FLT8"/>
<gene>
    <name evidence="2" type="ORF">C5Y98_17740</name>
</gene>
<reference evidence="2 3" key="1">
    <citation type="submission" date="2018-02" db="EMBL/GenBank/DDBJ databases">
        <title>Comparative genomes isolates from brazilian mangrove.</title>
        <authorList>
            <person name="Araujo J.E."/>
            <person name="Taketani R.G."/>
            <person name="Silva M.C.P."/>
            <person name="Loureco M.V."/>
            <person name="Andreote F.D."/>
        </authorList>
    </citation>
    <scope>NUCLEOTIDE SEQUENCE [LARGE SCALE GENOMIC DNA]</scope>
    <source>
        <strain evidence="2 3">NAP PRIS-MGV</strain>
    </source>
</reference>
<comment type="caution">
    <text evidence="2">The sequence shown here is derived from an EMBL/GenBank/DDBJ whole genome shotgun (WGS) entry which is preliminary data.</text>
</comment>
<evidence type="ECO:0000313" key="3">
    <source>
        <dbReference type="Proteomes" id="UP000239388"/>
    </source>
</evidence>
<feature type="region of interest" description="Disordered" evidence="1">
    <location>
        <begin position="76"/>
        <end position="264"/>
    </location>
</feature>
<dbReference type="Proteomes" id="UP000239388">
    <property type="component" value="Unassembled WGS sequence"/>
</dbReference>
<proteinExistence type="predicted"/>
<dbReference type="EMBL" id="PUIB01000018">
    <property type="protein sequence ID" value="PQO32980.1"/>
    <property type="molecule type" value="Genomic_DNA"/>
</dbReference>
<evidence type="ECO:0000313" key="2">
    <source>
        <dbReference type="EMBL" id="PQO32980.1"/>
    </source>
</evidence>